<organism evidence="4 5">
    <name type="scientific">Acinetobacter wuhouensis</name>
    <dbReference type="NCBI Taxonomy" id="1879050"/>
    <lineage>
        <taxon>Bacteria</taxon>
        <taxon>Pseudomonadati</taxon>
        <taxon>Pseudomonadota</taxon>
        <taxon>Gammaproteobacteria</taxon>
        <taxon>Moraxellales</taxon>
        <taxon>Moraxellaceae</taxon>
        <taxon>Acinetobacter</taxon>
    </lineage>
</organism>
<evidence type="ECO:0000313" key="5">
    <source>
        <dbReference type="Proteomes" id="UP000279962"/>
    </source>
</evidence>
<reference evidence="4 5" key="1">
    <citation type="submission" date="2018-10" db="EMBL/GenBank/DDBJ databases">
        <title>The complete genome of Acinetobacter wuhouensis strain WCHAW010062.</title>
        <authorList>
            <person name="Hu Y."/>
            <person name="Long H."/>
            <person name="Feng Y."/>
            <person name="Zong Z."/>
        </authorList>
    </citation>
    <scope>NUCLEOTIDE SEQUENCE [LARGE SCALE GENOMIC DNA]</scope>
    <source>
        <strain evidence="4 5">WCHAW010062</strain>
    </source>
</reference>
<dbReference type="EMBL" id="CP033133">
    <property type="protein sequence ID" value="AYO54080.1"/>
    <property type="molecule type" value="Genomic_DNA"/>
</dbReference>
<dbReference type="AlphaFoldDB" id="A0A3G2T1H0"/>
<dbReference type="Proteomes" id="UP000279962">
    <property type="component" value="Chromosome"/>
</dbReference>
<dbReference type="Gene3D" id="3.30.830.10">
    <property type="entry name" value="Metalloenzyme, LuxS/M16 peptidase-like"/>
    <property type="match status" value="2"/>
</dbReference>
<evidence type="ECO:0000259" key="2">
    <source>
        <dbReference type="Pfam" id="PF00675"/>
    </source>
</evidence>
<dbReference type="Pfam" id="PF05193">
    <property type="entry name" value="Peptidase_M16_C"/>
    <property type="match status" value="1"/>
</dbReference>
<dbReference type="InterPro" id="IPR050361">
    <property type="entry name" value="MPP/UQCRC_Complex"/>
</dbReference>
<proteinExistence type="predicted"/>
<evidence type="ECO:0000259" key="3">
    <source>
        <dbReference type="Pfam" id="PF05193"/>
    </source>
</evidence>
<dbReference type="InterPro" id="IPR007863">
    <property type="entry name" value="Peptidase_M16_C"/>
</dbReference>
<name>A0A3G2T1H0_9GAMM</name>
<gene>
    <name evidence="4" type="ORF">CDG68_10735</name>
</gene>
<feature type="chain" id="PRO_5018195945" evidence="1">
    <location>
        <begin position="30"/>
        <end position="532"/>
    </location>
</feature>
<dbReference type="SUPFAM" id="SSF63411">
    <property type="entry name" value="LuxS/MPP-like metallohydrolase"/>
    <property type="match status" value="2"/>
</dbReference>
<protein>
    <submittedName>
        <fullName evidence="4">Insulinase family protein</fullName>
    </submittedName>
</protein>
<dbReference type="Pfam" id="PF00675">
    <property type="entry name" value="Peptidase_M16"/>
    <property type="match status" value="1"/>
</dbReference>
<feature type="domain" description="Peptidase M16 C-terminal" evidence="3">
    <location>
        <begin position="238"/>
        <end position="415"/>
    </location>
</feature>
<sequence>MRLSIFSKKYLKTSLLLIITLSTASLNHAEVEFDDRDTDEMIDNTVLKSYSTLQSLKNLEKKQNYQTPFVQDLENNLKVRTLFVSAPDLPIVDIQLTFNAGSSQDEAIGKGLFGISNMAARLMTEGTEQYTAKQIASTFEGLGAQFSVNAYRDMFTVRLRVLSDPDKLNPAVNMMMHILNHAQFNPSGLNLVLNNTKIGQKQVQENPSRMMNIRFYRALYGQHPYAEPTTGTNGSLKKITPELLRTFRQKLLVTQNMNIAITGNLSANDAMKISNTISQNITQGEAVAPLPTPEDQQDFNIHYIPFNSSQAHVMMGHLAIQRNDPDRVALEVANQIFGGSGFNSVLMKELRVKRGYTYGAYSSLVSTLSQGFFSLNYSTQEKQLIDSIQVAHQALRDFVKKPIQKKQLEETKEGLLRSFPMTFSSNANINAQIAAIGFYQLPADYLNQYQKQLSSITAKQVQTAIQKHLRADRLTLIVVAPTLDQVALKEMLINDLEVPNQLENKDLNLKPDTQTMPDIPALIIKKTIRPAS</sequence>
<dbReference type="RefSeq" id="WP_087553076.1">
    <property type="nucleotide sequence ID" value="NZ_CP033133.1"/>
</dbReference>
<evidence type="ECO:0000313" key="4">
    <source>
        <dbReference type="EMBL" id="AYO54080.1"/>
    </source>
</evidence>
<dbReference type="PANTHER" id="PTHR11851:SF224">
    <property type="entry name" value="PROCESSING PROTEASE"/>
    <property type="match status" value="1"/>
</dbReference>
<dbReference type="GO" id="GO:0046872">
    <property type="term" value="F:metal ion binding"/>
    <property type="evidence" value="ECO:0007669"/>
    <property type="project" value="InterPro"/>
</dbReference>
<dbReference type="InterPro" id="IPR011765">
    <property type="entry name" value="Pept_M16_N"/>
</dbReference>
<keyword evidence="1" id="KW-0732">Signal</keyword>
<accession>A0A3G2T1H0</accession>
<feature type="signal peptide" evidence="1">
    <location>
        <begin position="1"/>
        <end position="29"/>
    </location>
</feature>
<evidence type="ECO:0000256" key="1">
    <source>
        <dbReference type="SAM" id="SignalP"/>
    </source>
</evidence>
<dbReference type="InterPro" id="IPR011249">
    <property type="entry name" value="Metalloenz_LuxS/M16"/>
</dbReference>
<feature type="domain" description="Peptidase M16 N-terminal" evidence="2">
    <location>
        <begin position="84"/>
        <end position="232"/>
    </location>
</feature>
<dbReference type="PANTHER" id="PTHR11851">
    <property type="entry name" value="METALLOPROTEASE"/>
    <property type="match status" value="1"/>
</dbReference>